<reference evidence="6" key="1">
    <citation type="journal article" date="2023" name="Insect Mol. Biol.">
        <title>Genome sequencing provides insights into the evolution of gene families encoding plant cell wall-degrading enzymes in longhorned beetles.</title>
        <authorList>
            <person name="Shin N.R."/>
            <person name="Okamura Y."/>
            <person name="Kirsch R."/>
            <person name="Pauchet Y."/>
        </authorList>
    </citation>
    <scope>NUCLEOTIDE SEQUENCE</scope>
    <source>
        <strain evidence="6">MMC_N1</strain>
    </source>
</reference>
<comment type="similarity">
    <text evidence="2">Belongs to the mitochondrial carrier (TC 2.A.29) family.</text>
</comment>
<organism evidence="6 7">
    <name type="scientific">Molorchus minor</name>
    <dbReference type="NCBI Taxonomy" id="1323400"/>
    <lineage>
        <taxon>Eukaryota</taxon>
        <taxon>Metazoa</taxon>
        <taxon>Ecdysozoa</taxon>
        <taxon>Arthropoda</taxon>
        <taxon>Hexapoda</taxon>
        <taxon>Insecta</taxon>
        <taxon>Pterygota</taxon>
        <taxon>Neoptera</taxon>
        <taxon>Endopterygota</taxon>
        <taxon>Coleoptera</taxon>
        <taxon>Polyphaga</taxon>
        <taxon>Cucujiformia</taxon>
        <taxon>Chrysomeloidea</taxon>
        <taxon>Cerambycidae</taxon>
        <taxon>Lamiinae</taxon>
        <taxon>Monochamini</taxon>
        <taxon>Molorchus</taxon>
    </lineage>
</organism>
<feature type="transmembrane region" description="Helical" evidence="5">
    <location>
        <begin position="12"/>
        <end position="29"/>
    </location>
</feature>
<evidence type="ECO:0000256" key="3">
    <source>
        <dbReference type="ARBA" id="ARBA00022692"/>
    </source>
</evidence>
<dbReference type="InterPro" id="IPR018108">
    <property type="entry name" value="MCP_transmembrane"/>
</dbReference>
<evidence type="ECO:0000256" key="2">
    <source>
        <dbReference type="ARBA" id="ARBA00006375"/>
    </source>
</evidence>
<gene>
    <name evidence="6" type="ORF">NQ317_013258</name>
</gene>
<keyword evidence="5" id="KW-1133">Transmembrane helix</keyword>
<dbReference type="Pfam" id="PF00153">
    <property type="entry name" value="Mito_carr"/>
    <property type="match status" value="1"/>
</dbReference>
<dbReference type="EMBL" id="JAPWTJ010000096">
    <property type="protein sequence ID" value="KAJ8983053.1"/>
    <property type="molecule type" value="Genomic_DNA"/>
</dbReference>
<evidence type="ECO:0000256" key="1">
    <source>
        <dbReference type="ARBA" id="ARBA00004141"/>
    </source>
</evidence>
<keyword evidence="4 5" id="KW-0472">Membrane</keyword>
<evidence type="ECO:0000313" key="6">
    <source>
        <dbReference type="EMBL" id="KAJ8983053.1"/>
    </source>
</evidence>
<protein>
    <submittedName>
        <fullName evidence="6">Uncharacterized protein</fullName>
    </submittedName>
</protein>
<dbReference type="InterPro" id="IPR023395">
    <property type="entry name" value="MCP_dom_sf"/>
</dbReference>
<dbReference type="Proteomes" id="UP001162164">
    <property type="component" value="Unassembled WGS sequence"/>
</dbReference>
<evidence type="ECO:0000256" key="4">
    <source>
        <dbReference type="ARBA" id="ARBA00023136"/>
    </source>
</evidence>
<proteinExistence type="inferred from homology"/>
<name>A0ABQ9JY99_9CUCU</name>
<dbReference type="Gene3D" id="1.50.40.10">
    <property type="entry name" value="Mitochondrial carrier domain"/>
    <property type="match status" value="1"/>
</dbReference>
<keyword evidence="7" id="KW-1185">Reference proteome</keyword>
<evidence type="ECO:0000313" key="7">
    <source>
        <dbReference type="Proteomes" id="UP001162164"/>
    </source>
</evidence>
<comment type="caution">
    <text evidence="6">The sequence shown here is derived from an EMBL/GenBank/DDBJ whole genome shotgun (WGS) entry which is preliminary data.</text>
</comment>
<keyword evidence="3 5" id="KW-0812">Transmembrane</keyword>
<accession>A0ABQ9JY99</accession>
<sequence>MEIFNYESLVHATAGATGSIFAMISLYPLDNIKFRMQLDDKELLDKSTLQALIHLAKTEGMLKSAEELAYNNLIDGLIHIGKRKELELSGIAWVLL</sequence>
<dbReference type="SUPFAM" id="SSF103506">
    <property type="entry name" value="Mitochondrial carrier"/>
    <property type="match status" value="1"/>
</dbReference>
<comment type="subcellular location">
    <subcellularLocation>
        <location evidence="1">Membrane</location>
        <topology evidence="1">Multi-pass membrane protein</topology>
    </subcellularLocation>
</comment>
<evidence type="ECO:0000256" key="5">
    <source>
        <dbReference type="SAM" id="Phobius"/>
    </source>
</evidence>